<feature type="domain" description="GH18" evidence="11">
    <location>
        <begin position="27"/>
        <end position="341"/>
    </location>
</feature>
<feature type="signal peptide" evidence="10">
    <location>
        <begin position="1"/>
        <end position="19"/>
    </location>
</feature>
<dbReference type="GO" id="GO:0006032">
    <property type="term" value="P:chitin catabolic process"/>
    <property type="evidence" value="ECO:0007669"/>
    <property type="project" value="UniProtKB-KW"/>
</dbReference>
<dbReference type="AlphaFoldDB" id="A0A6A7C7U7"/>
<keyword evidence="4" id="KW-0146">Chitin degradation</keyword>
<evidence type="ECO:0000313" key="12">
    <source>
        <dbReference type="EMBL" id="KAF2863483.1"/>
    </source>
</evidence>
<evidence type="ECO:0000256" key="3">
    <source>
        <dbReference type="ARBA" id="ARBA00022801"/>
    </source>
</evidence>
<dbReference type="InterPro" id="IPR017853">
    <property type="entry name" value="GH"/>
</dbReference>
<dbReference type="GO" id="GO:0000272">
    <property type="term" value="P:polysaccharide catabolic process"/>
    <property type="evidence" value="ECO:0007669"/>
    <property type="project" value="UniProtKB-KW"/>
</dbReference>
<dbReference type="Pfam" id="PF00704">
    <property type="entry name" value="Glyco_hydro_18"/>
    <property type="match status" value="1"/>
</dbReference>
<evidence type="ECO:0000256" key="9">
    <source>
        <dbReference type="RuleBase" id="RU004453"/>
    </source>
</evidence>
<keyword evidence="6 8" id="KW-0326">Glycosidase</keyword>
<comment type="similarity">
    <text evidence="9">Belongs to the glycosyl hydrolase 18 family.</text>
</comment>
<evidence type="ECO:0000256" key="2">
    <source>
        <dbReference type="ARBA" id="ARBA00012729"/>
    </source>
</evidence>
<evidence type="ECO:0000256" key="10">
    <source>
        <dbReference type="SAM" id="SignalP"/>
    </source>
</evidence>
<dbReference type="OrthoDB" id="3819888at2759"/>
<evidence type="ECO:0000256" key="4">
    <source>
        <dbReference type="ARBA" id="ARBA00023024"/>
    </source>
</evidence>
<evidence type="ECO:0000256" key="1">
    <source>
        <dbReference type="ARBA" id="ARBA00000822"/>
    </source>
</evidence>
<keyword evidence="5" id="KW-0119">Carbohydrate metabolism</keyword>
<keyword evidence="7" id="KW-0624">Polysaccharide degradation</keyword>
<evidence type="ECO:0000256" key="7">
    <source>
        <dbReference type="ARBA" id="ARBA00023326"/>
    </source>
</evidence>
<dbReference type="SUPFAM" id="SSF51445">
    <property type="entry name" value="(Trans)glycosidases"/>
    <property type="match status" value="1"/>
</dbReference>
<keyword evidence="10" id="KW-0732">Signal</keyword>
<dbReference type="Gene3D" id="3.20.20.80">
    <property type="entry name" value="Glycosidases"/>
    <property type="match status" value="1"/>
</dbReference>
<proteinExistence type="inferred from homology"/>
<evidence type="ECO:0000256" key="5">
    <source>
        <dbReference type="ARBA" id="ARBA00023277"/>
    </source>
</evidence>
<name>A0A6A7C7U7_9PEZI</name>
<dbReference type="PROSITE" id="PS01095">
    <property type="entry name" value="GH18_1"/>
    <property type="match status" value="1"/>
</dbReference>
<evidence type="ECO:0000256" key="8">
    <source>
        <dbReference type="RuleBase" id="RU000489"/>
    </source>
</evidence>
<dbReference type="GO" id="GO:0005576">
    <property type="term" value="C:extracellular region"/>
    <property type="evidence" value="ECO:0007669"/>
    <property type="project" value="TreeGrafter"/>
</dbReference>
<reference evidence="12" key="1">
    <citation type="journal article" date="2020" name="Stud. Mycol.">
        <title>101 Dothideomycetes genomes: a test case for predicting lifestyles and emergence of pathogens.</title>
        <authorList>
            <person name="Haridas S."/>
            <person name="Albert R."/>
            <person name="Binder M."/>
            <person name="Bloem J."/>
            <person name="Labutti K."/>
            <person name="Salamov A."/>
            <person name="Andreopoulos B."/>
            <person name="Baker S."/>
            <person name="Barry K."/>
            <person name="Bills G."/>
            <person name="Bluhm B."/>
            <person name="Cannon C."/>
            <person name="Castanera R."/>
            <person name="Culley D."/>
            <person name="Daum C."/>
            <person name="Ezra D."/>
            <person name="Gonzalez J."/>
            <person name="Henrissat B."/>
            <person name="Kuo A."/>
            <person name="Liang C."/>
            <person name="Lipzen A."/>
            <person name="Lutzoni F."/>
            <person name="Magnuson J."/>
            <person name="Mondo S."/>
            <person name="Nolan M."/>
            <person name="Ohm R."/>
            <person name="Pangilinan J."/>
            <person name="Park H.-J."/>
            <person name="Ramirez L."/>
            <person name="Alfaro M."/>
            <person name="Sun H."/>
            <person name="Tritt A."/>
            <person name="Yoshinaga Y."/>
            <person name="Zwiers L.-H."/>
            <person name="Turgeon B."/>
            <person name="Goodwin S."/>
            <person name="Spatafora J."/>
            <person name="Crous P."/>
            <person name="Grigoriev I."/>
        </authorList>
    </citation>
    <scope>NUCLEOTIDE SEQUENCE</scope>
    <source>
        <strain evidence="12">CBS 480.64</strain>
    </source>
</reference>
<dbReference type="EMBL" id="MU005961">
    <property type="protein sequence ID" value="KAF2863483.1"/>
    <property type="molecule type" value="Genomic_DNA"/>
</dbReference>
<evidence type="ECO:0000256" key="6">
    <source>
        <dbReference type="ARBA" id="ARBA00023295"/>
    </source>
</evidence>
<dbReference type="InterPro" id="IPR001223">
    <property type="entry name" value="Glyco_hydro18_cat"/>
</dbReference>
<gene>
    <name evidence="12" type="ORF">K470DRAFT_210898</name>
</gene>
<protein>
    <recommendedName>
        <fullName evidence="2">chitinase</fullName>
        <ecNumber evidence="2">3.2.1.14</ecNumber>
    </recommendedName>
</protein>
<dbReference type="GO" id="GO:0008843">
    <property type="term" value="F:endochitinase activity"/>
    <property type="evidence" value="ECO:0007669"/>
    <property type="project" value="UniProtKB-EC"/>
</dbReference>
<dbReference type="Proteomes" id="UP000799421">
    <property type="component" value="Unassembled WGS sequence"/>
</dbReference>
<dbReference type="InterPro" id="IPR001579">
    <property type="entry name" value="Glyco_hydro_18_chit_AS"/>
</dbReference>
<evidence type="ECO:0000313" key="13">
    <source>
        <dbReference type="Proteomes" id="UP000799421"/>
    </source>
</evidence>
<sequence length="341" mass="36906">MAYHVALTVFVALCSLCKANVFASSSNNVAVYWGQNSYGASSGELSQQPLATYCANTNIDIIPLAFLYSITNGPQLNFANQQDNCTFFPGTQLLNCPDIGRDITTCQEQYNKTIILSIGGATYTEGGFSTPSEAEEWARKLWLMFGPPEQSPYPNKAPTILPRSISPHRPFGNAKINGIDLDFESSMRNTLPFASKLRNIMDSSPNGPYYLTAAPQCPFPDLADDAMLSGGVSFDAVFVQFYNNYCGANSYIQGAEEQGYFNFGIWDEWARNGSVNKNVRVLVGVPGGPTAAGSGFLPLKGVEDVIGYCKRFASFGGVMVWDASQVVAQRGLLEGVRGCLG</sequence>
<keyword evidence="13" id="KW-1185">Reference proteome</keyword>
<evidence type="ECO:0000259" key="11">
    <source>
        <dbReference type="PROSITE" id="PS51910"/>
    </source>
</evidence>
<dbReference type="PANTHER" id="PTHR45708">
    <property type="entry name" value="ENDOCHITINASE"/>
    <property type="match status" value="1"/>
</dbReference>
<accession>A0A6A7C7U7</accession>
<feature type="chain" id="PRO_5025331781" description="chitinase" evidence="10">
    <location>
        <begin position="20"/>
        <end position="341"/>
    </location>
</feature>
<keyword evidence="3 8" id="KW-0378">Hydrolase</keyword>
<organism evidence="12 13">
    <name type="scientific">Piedraia hortae CBS 480.64</name>
    <dbReference type="NCBI Taxonomy" id="1314780"/>
    <lineage>
        <taxon>Eukaryota</taxon>
        <taxon>Fungi</taxon>
        <taxon>Dikarya</taxon>
        <taxon>Ascomycota</taxon>
        <taxon>Pezizomycotina</taxon>
        <taxon>Dothideomycetes</taxon>
        <taxon>Dothideomycetidae</taxon>
        <taxon>Capnodiales</taxon>
        <taxon>Piedraiaceae</taxon>
        <taxon>Piedraia</taxon>
    </lineage>
</organism>
<dbReference type="PANTHER" id="PTHR45708:SF49">
    <property type="entry name" value="ENDOCHITINASE"/>
    <property type="match status" value="1"/>
</dbReference>
<dbReference type="EC" id="3.2.1.14" evidence="2"/>
<dbReference type="InterPro" id="IPR050542">
    <property type="entry name" value="Glycosyl_Hydrlase18_Chitinase"/>
</dbReference>
<comment type="catalytic activity">
    <reaction evidence="1">
        <text>Random endo-hydrolysis of N-acetyl-beta-D-glucosaminide (1-&gt;4)-beta-linkages in chitin and chitodextrins.</text>
        <dbReference type="EC" id="3.2.1.14"/>
    </reaction>
</comment>
<dbReference type="PROSITE" id="PS51910">
    <property type="entry name" value="GH18_2"/>
    <property type="match status" value="1"/>
</dbReference>